<proteinExistence type="predicted"/>
<sequence length="131" mass="15258">MRYTIISGLVFSITNDRQVVNMGGPVIGTLSFNDKKISDDCIVDNLVLDQLRKRLFFIKNHSTSKWRSGIYFTIAFYELEGGEISEFARHFDILYLKKFINETQLEIFNALHDKNLDRRAIFDVENESKVT</sequence>
<reference evidence="1 2" key="1">
    <citation type="submission" date="2023-11" db="EMBL/GenBank/DDBJ databases">
        <title>Analysis of the Genomes of Mucilaginibacter gossypii cycad 4 and M. sabulilitoris SNA2: microbes with the potential for plant growth promotion.</title>
        <authorList>
            <person name="Hirsch A.M."/>
            <person name="Humm E."/>
            <person name="Rubbi M."/>
            <person name="Del Vecchio G."/>
            <person name="Ha S.M."/>
            <person name="Pellegrini M."/>
            <person name="Gunsalus R.P."/>
        </authorList>
    </citation>
    <scope>NUCLEOTIDE SEQUENCE [LARGE SCALE GENOMIC DNA]</scope>
    <source>
        <strain evidence="1 2">SNA2</strain>
    </source>
</reference>
<evidence type="ECO:0000313" key="2">
    <source>
        <dbReference type="Proteomes" id="UP001324380"/>
    </source>
</evidence>
<gene>
    <name evidence="1" type="ORF">SNE25_24405</name>
</gene>
<dbReference type="RefSeq" id="WP_321561636.1">
    <property type="nucleotide sequence ID" value="NZ_CP139558.1"/>
</dbReference>
<protein>
    <submittedName>
        <fullName evidence="1">Uncharacterized protein</fullName>
    </submittedName>
</protein>
<organism evidence="1 2">
    <name type="scientific">Mucilaginibacter sabulilitoris</name>
    <dbReference type="NCBI Taxonomy" id="1173583"/>
    <lineage>
        <taxon>Bacteria</taxon>
        <taxon>Pseudomonadati</taxon>
        <taxon>Bacteroidota</taxon>
        <taxon>Sphingobacteriia</taxon>
        <taxon>Sphingobacteriales</taxon>
        <taxon>Sphingobacteriaceae</taxon>
        <taxon>Mucilaginibacter</taxon>
    </lineage>
</organism>
<accession>A0ABZ0TH15</accession>
<dbReference type="EMBL" id="CP139558">
    <property type="protein sequence ID" value="WPU92474.1"/>
    <property type="molecule type" value="Genomic_DNA"/>
</dbReference>
<keyword evidence="2" id="KW-1185">Reference proteome</keyword>
<name>A0ABZ0TH15_9SPHI</name>
<dbReference type="Proteomes" id="UP001324380">
    <property type="component" value="Chromosome"/>
</dbReference>
<evidence type="ECO:0000313" key="1">
    <source>
        <dbReference type="EMBL" id="WPU92474.1"/>
    </source>
</evidence>